<dbReference type="HOGENOM" id="CLU_1685404_0_0_6"/>
<evidence type="ECO:0000313" key="1">
    <source>
        <dbReference type="EMBL" id="EAR10267.1"/>
    </source>
</evidence>
<dbReference type="STRING" id="314283.MED297_13627"/>
<dbReference type="EMBL" id="AAOE01000005">
    <property type="protein sequence ID" value="EAR10267.1"/>
    <property type="molecule type" value="Genomic_DNA"/>
</dbReference>
<organism evidence="1 2">
    <name type="scientific">Reinekea blandensis MED297</name>
    <dbReference type="NCBI Taxonomy" id="314283"/>
    <lineage>
        <taxon>Bacteria</taxon>
        <taxon>Pseudomonadati</taxon>
        <taxon>Pseudomonadota</taxon>
        <taxon>Gammaproteobacteria</taxon>
        <taxon>Oceanospirillales</taxon>
        <taxon>Saccharospirillaceae</taxon>
        <taxon>Reinekea</taxon>
    </lineage>
</organism>
<name>A4BCK1_9GAMM</name>
<protein>
    <submittedName>
        <fullName evidence="1">Uncharacterized protein</fullName>
    </submittedName>
</protein>
<dbReference type="RefSeq" id="WP_008042638.1">
    <property type="nucleotide sequence ID" value="NZ_CH724149.1"/>
</dbReference>
<reference evidence="1 2" key="1">
    <citation type="submission" date="2006-02" db="EMBL/GenBank/DDBJ databases">
        <authorList>
            <person name="Pinhassi J."/>
            <person name="Pedros-Alio C."/>
            <person name="Ferriera S."/>
            <person name="Johnson J."/>
            <person name="Kravitz S."/>
            <person name="Halpern A."/>
            <person name="Remington K."/>
            <person name="Beeson K."/>
            <person name="Tran B."/>
            <person name="Rogers Y.-H."/>
            <person name="Friedman R."/>
            <person name="Venter J.C."/>
        </authorList>
    </citation>
    <scope>NUCLEOTIDE SEQUENCE [LARGE SCALE GENOMIC DNA]</scope>
    <source>
        <strain evidence="1 2">MED297</strain>
    </source>
</reference>
<comment type="caution">
    <text evidence="1">The sequence shown here is derived from an EMBL/GenBank/DDBJ whole genome shotgun (WGS) entry which is preliminary data.</text>
</comment>
<sequence length="166" mass="19291">MKLPDFMTFAPFNAMREKIGTDALGYFELFDPTFHLTGQERSDLARTGIRVDSHQLSRLLDFTLVYKNSRVLVKDHNRYHLCVCASFPGEQGTFQISTSEKVFDGKPSVCGDCLQTLHFKGYDATKARKEAYSEQVRERFKLPDYWAIYTQYPISEKRDKRRGLKD</sequence>
<dbReference type="OrthoDB" id="5703363at2"/>
<gene>
    <name evidence="1" type="ORF">MED297_13627</name>
</gene>
<dbReference type="AlphaFoldDB" id="A4BCK1"/>
<dbReference type="Proteomes" id="UP000005953">
    <property type="component" value="Unassembled WGS sequence"/>
</dbReference>
<keyword evidence="2" id="KW-1185">Reference proteome</keyword>
<evidence type="ECO:0000313" key="2">
    <source>
        <dbReference type="Proteomes" id="UP000005953"/>
    </source>
</evidence>
<proteinExistence type="predicted"/>
<accession>A4BCK1</accession>